<dbReference type="Pfam" id="PF17181">
    <property type="entry name" value="EPF"/>
    <property type="match status" value="1"/>
</dbReference>
<comment type="caution">
    <text evidence="8">The sequence shown here is derived from an EMBL/GenBank/DDBJ whole genome shotgun (WGS) entry which is preliminary data.</text>
</comment>
<dbReference type="InterPro" id="IPR039455">
    <property type="entry name" value="EPFL"/>
</dbReference>
<gene>
    <name evidence="8" type="ORF">RJ640_006710</name>
</gene>
<evidence type="ECO:0000256" key="3">
    <source>
        <dbReference type="ARBA" id="ARBA00022473"/>
    </source>
</evidence>
<dbReference type="EMBL" id="JAVXUO010001856">
    <property type="protein sequence ID" value="KAK2978591.1"/>
    <property type="molecule type" value="Genomic_DNA"/>
</dbReference>
<dbReference type="AlphaFoldDB" id="A0AA88RAX6"/>
<dbReference type="GO" id="GO:0005576">
    <property type="term" value="C:extracellular region"/>
    <property type="evidence" value="ECO:0007669"/>
    <property type="project" value="UniProtKB-SubCell"/>
</dbReference>
<evidence type="ECO:0000256" key="6">
    <source>
        <dbReference type="ARBA" id="ARBA00023157"/>
    </source>
</evidence>
<evidence type="ECO:0000256" key="2">
    <source>
        <dbReference type="ARBA" id="ARBA00008127"/>
    </source>
</evidence>
<organism evidence="8 9">
    <name type="scientific">Escallonia rubra</name>
    <dbReference type="NCBI Taxonomy" id="112253"/>
    <lineage>
        <taxon>Eukaryota</taxon>
        <taxon>Viridiplantae</taxon>
        <taxon>Streptophyta</taxon>
        <taxon>Embryophyta</taxon>
        <taxon>Tracheophyta</taxon>
        <taxon>Spermatophyta</taxon>
        <taxon>Magnoliopsida</taxon>
        <taxon>eudicotyledons</taxon>
        <taxon>Gunneridae</taxon>
        <taxon>Pentapetalae</taxon>
        <taxon>asterids</taxon>
        <taxon>campanulids</taxon>
        <taxon>Escalloniales</taxon>
        <taxon>Escalloniaceae</taxon>
        <taxon>Escallonia</taxon>
    </lineage>
</organism>
<dbReference type="Proteomes" id="UP001187471">
    <property type="component" value="Unassembled WGS sequence"/>
</dbReference>
<evidence type="ECO:0000313" key="9">
    <source>
        <dbReference type="Proteomes" id="UP001187471"/>
    </source>
</evidence>
<evidence type="ECO:0000256" key="1">
    <source>
        <dbReference type="ARBA" id="ARBA00004613"/>
    </source>
</evidence>
<evidence type="ECO:0000256" key="5">
    <source>
        <dbReference type="ARBA" id="ARBA00022729"/>
    </source>
</evidence>
<sequence>MQTSLALRLVSGESRSRATGRNWQNRRRVEHAVTAKVRRLRDRLYALTHLGEGVEEVPEGGSVDDGVSHGPSDIKGVPALRYLDGGGRLAVAGIAEGVVESEELLKAKMKHILFFGSTLLMVLTLGESLRPHHFAYRAKGIMNEDQTQIRHQDQGIKEEELEMELYPTGSSLPDCSHACGPCFPCERVMVSFKCFNNVAESCPIIYRCRCKGKYYHVPSN</sequence>
<reference evidence="8" key="1">
    <citation type="submission" date="2022-12" db="EMBL/GenBank/DDBJ databases">
        <title>Draft genome assemblies for two species of Escallonia (Escalloniales).</title>
        <authorList>
            <person name="Chanderbali A."/>
            <person name="Dervinis C."/>
            <person name="Anghel I."/>
            <person name="Soltis D."/>
            <person name="Soltis P."/>
            <person name="Zapata F."/>
        </authorList>
    </citation>
    <scope>NUCLEOTIDE SEQUENCE</scope>
    <source>
        <strain evidence="8">UCBG92.1500</strain>
        <tissue evidence="8">Leaf</tissue>
    </source>
</reference>
<dbReference type="PANTHER" id="PTHR33109">
    <property type="entry name" value="EPIDERMAL PATTERNING FACTOR-LIKE PROTEIN 4"/>
    <property type="match status" value="1"/>
</dbReference>
<dbReference type="PANTHER" id="PTHR33109:SF6">
    <property type="entry name" value="EPIDERMAL PATTERNING FACTOR-LIKE PROTEIN 7-RELATED"/>
    <property type="match status" value="1"/>
</dbReference>
<name>A0AA88RAX6_9ASTE</name>
<accession>A0AA88RAX6</accession>
<evidence type="ECO:0000256" key="7">
    <source>
        <dbReference type="RuleBase" id="RU367102"/>
    </source>
</evidence>
<evidence type="ECO:0000313" key="8">
    <source>
        <dbReference type="EMBL" id="KAK2978591.1"/>
    </source>
</evidence>
<comment type="similarity">
    <text evidence="2 7">Belongs to the plant cysteine rich small secretory peptide family. Epidermal patterning factor subfamily.</text>
</comment>
<keyword evidence="6" id="KW-1015">Disulfide bond</keyword>
<protein>
    <recommendedName>
        <fullName evidence="7">Epidermal patterning factor-like protein</fullName>
    </recommendedName>
</protein>
<evidence type="ECO:0000256" key="4">
    <source>
        <dbReference type="ARBA" id="ARBA00022525"/>
    </source>
</evidence>
<keyword evidence="4 7" id="KW-0964">Secreted</keyword>
<comment type="subcellular location">
    <subcellularLocation>
        <location evidence="1 7">Secreted</location>
    </subcellularLocation>
</comment>
<comment type="function">
    <text evidence="7">Controls stomatal patterning.</text>
</comment>
<keyword evidence="9" id="KW-1185">Reference proteome</keyword>
<keyword evidence="3 7" id="KW-0217">Developmental protein</keyword>
<dbReference type="GO" id="GO:0010052">
    <property type="term" value="P:guard cell differentiation"/>
    <property type="evidence" value="ECO:0007669"/>
    <property type="project" value="UniProtKB-UniRule"/>
</dbReference>
<proteinExistence type="inferred from homology"/>
<keyword evidence="5" id="KW-0732">Signal</keyword>